<dbReference type="EMBL" id="FUEG01000035">
    <property type="protein sequence ID" value="SJL16472.1"/>
    <property type="molecule type" value="Genomic_DNA"/>
</dbReference>
<evidence type="ECO:0000313" key="1">
    <source>
        <dbReference type="EMBL" id="SJL16472.1"/>
    </source>
</evidence>
<gene>
    <name evidence="1" type="ORF">ARMOST_19998</name>
</gene>
<dbReference type="Proteomes" id="UP000219338">
    <property type="component" value="Unassembled WGS sequence"/>
</dbReference>
<name>A0A284S638_ARMOS</name>
<protein>
    <submittedName>
        <fullName evidence="1">Uncharacterized protein</fullName>
    </submittedName>
</protein>
<dbReference type="AlphaFoldDB" id="A0A284S638"/>
<sequence>MQARPTFNSLKSSGPDARDDRRHGWVDLCEHIGNMNSLERGHGLVREVDKTDMMLDSRGMAYLDIDSIPLSDVHDAHFPSLPSTTPSISIIAAQEFSQHLSSYDVSLISDDSSIDDSTDFSSSSTAFSLPMGVGLGILGLTRKEGGDPFDSLGLVHVNRSSRDPSSDGEISHTILHEAALMFLQPLICFEMDDSRDSEPEKMKPVDMPSRPHRSLTRNFYLTQRLWRL</sequence>
<keyword evidence="2" id="KW-1185">Reference proteome</keyword>
<evidence type="ECO:0000313" key="2">
    <source>
        <dbReference type="Proteomes" id="UP000219338"/>
    </source>
</evidence>
<reference evidence="2" key="1">
    <citation type="journal article" date="2017" name="Nat. Ecol. Evol.">
        <title>Genome expansion and lineage-specific genetic innovations in the forest pathogenic fungi Armillaria.</title>
        <authorList>
            <person name="Sipos G."/>
            <person name="Prasanna A.N."/>
            <person name="Walter M.C."/>
            <person name="O'Connor E."/>
            <person name="Balint B."/>
            <person name="Krizsan K."/>
            <person name="Kiss B."/>
            <person name="Hess J."/>
            <person name="Varga T."/>
            <person name="Slot J."/>
            <person name="Riley R."/>
            <person name="Boka B."/>
            <person name="Rigling D."/>
            <person name="Barry K."/>
            <person name="Lee J."/>
            <person name="Mihaltcheva S."/>
            <person name="LaButti K."/>
            <person name="Lipzen A."/>
            <person name="Waldron R."/>
            <person name="Moloney N.M."/>
            <person name="Sperisen C."/>
            <person name="Kredics L."/>
            <person name="Vagvoelgyi C."/>
            <person name="Patrignani A."/>
            <person name="Fitzpatrick D."/>
            <person name="Nagy I."/>
            <person name="Doyle S."/>
            <person name="Anderson J.B."/>
            <person name="Grigoriev I.V."/>
            <person name="Gueldener U."/>
            <person name="Muensterkoetter M."/>
            <person name="Nagy L.G."/>
        </authorList>
    </citation>
    <scope>NUCLEOTIDE SEQUENCE [LARGE SCALE GENOMIC DNA]</scope>
    <source>
        <strain evidence="2">C18/9</strain>
    </source>
</reference>
<organism evidence="1 2">
    <name type="scientific">Armillaria ostoyae</name>
    <name type="common">Armillaria root rot fungus</name>
    <dbReference type="NCBI Taxonomy" id="47428"/>
    <lineage>
        <taxon>Eukaryota</taxon>
        <taxon>Fungi</taxon>
        <taxon>Dikarya</taxon>
        <taxon>Basidiomycota</taxon>
        <taxon>Agaricomycotina</taxon>
        <taxon>Agaricomycetes</taxon>
        <taxon>Agaricomycetidae</taxon>
        <taxon>Agaricales</taxon>
        <taxon>Marasmiineae</taxon>
        <taxon>Physalacriaceae</taxon>
        <taxon>Armillaria</taxon>
    </lineage>
</organism>
<proteinExistence type="predicted"/>
<dbReference type="OrthoDB" id="3057455at2759"/>
<accession>A0A284S638</accession>